<feature type="transmembrane region" description="Helical" evidence="1">
    <location>
        <begin position="364"/>
        <end position="384"/>
    </location>
</feature>
<dbReference type="Pfam" id="PF07690">
    <property type="entry name" value="MFS_1"/>
    <property type="match status" value="1"/>
</dbReference>
<feature type="transmembrane region" description="Helical" evidence="1">
    <location>
        <begin position="169"/>
        <end position="191"/>
    </location>
</feature>
<feature type="transmembrane region" description="Helical" evidence="1">
    <location>
        <begin position="212"/>
        <end position="237"/>
    </location>
</feature>
<dbReference type="AlphaFoldDB" id="A0A5N5VZY0"/>
<dbReference type="Proteomes" id="UP000327000">
    <property type="component" value="Unassembled WGS sequence"/>
</dbReference>
<keyword evidence="1" id="KW-0472">Membrane</keyword>
<feature type="transmembrane region" description="Helical" evidence="1">
    <location>
        <begin position="301"/>
        <end position="323"/>
    </location>
</feature>
<sequence length="419" mass="42648">MAAGYGEMLRTRYAARLLVGTLVGRLPTATAALAVVLFARAEGGSYTLAGALSATYGVANAFGQPLLGRAVDLYGQPRVMLPSAVLSALGMVLFAVVGLEPLPVAYAAMIVAGFFTPPLEGGLRALWPSVLEREDRIHAAYALDAVAQEVMYAVGPLIVMLFVREWSEAAALLVINVLGVLGALAVVSSPPSRKWRSEPREAHWLGALRSRGLLVVLGTFFFVGSALGSIAVASVAYADAHGDQMISSYLLSALSAGALVGGVVYGGRQWAGAPEGRLRVIIAALAVCYLPLLTVPGVVPMTVLAGVAGVFLAPALACAFVVVDRHAPTGTATEAFSWLVTSFGVGASIGTAFVGPAVQSGGARAGFAVAAGGGIAAALVLLAARKALTAPEKASAVVARSESDRNGVVEPGFSAGHQA</sequence>
<dbReference type="OrthoDB" id="5243516at2"/>
<proteinExistence type="predicted"/>
<dbReference type="Gene3D" id="1.20.1250.20">
    <property type="entry name" value="MFS general substrate transporter like domains"/>
    <property type="match status" value="1"/>
</dbReference>
<accession>A0A5N5VZY0</accession>
<keyword evidence="1" id="KW-1133">Transmembrane helix</keyword>
<dbReference type="SUPFAM" id="SSF103473">
    <property type="entry name" value="MFS general substrate transporter"/>
    <property type="match status" value="1"/>
</dbReference>
<dbReference type="PANTHER" id="PTHR23542:SF1">
    <property type="entry name" value="MAJOR FACILITATOR SUPERFAMILY (MFS) PROFILE DOMAIN-CONTAINING PROTEIN"/>
    <property type="match status" value="1"/>
</dbReference>
<feature type="transmembrane region" description="Helical" evidence="1">
    <location>
        <begin position="249"/>
        <end position="266"/>
    </location>
</feature>
<organism evidence="2 3">
    <name type="scientific">Streptomyces mobaraensis</name>
    <name type="common">Streptoverticillium mobaraense</name>
    <dbReference type="NCBI Taxonomy" id="35621"/>
    <lineage>
        <taxon>Bacteria</taxon>
        <taxon>Bacillati</taxon>
        <taxon>Actinomycetota</taxon>
        <taxon>Actinomycetes</taxon>
        <taxon>Kitasatosporales</taxon>
        <taxon>Streptomycetaceae</taxon>
        <taxon>Streptomyces</taxon>
    </lineage>
</organism>
<keyword evidence="1" id="KW-0812">Transmembrane</keyword>
<dbReference type="RefSeq" id="WP_152265596.1">
    <property type="nucleotide sequence ID" value="NZ_JBFADJ010000042.1"/>
</dbReference>
<name>A0A5N5VZY0_STRMB</name>
<reference evidence="2 3" key="1">
    <citation type="journal article" date="2019" name="Microb. Cell Fact.">
        <title>Exploring novel herbicidin analogues by transcriptional regulator overexpression and MS/MS molecular networking.</title>
        <authorList>
            <person name="Shi Y."/>
            <person name="Gu R."/>
            <person name="Li Y."/>
            <person name="Wang X."/>
            <person name="Ren W."/>
            <person name="Li X."/>
            <person name="Wang L."/>
            <person name="Xie Y."/>
            <person name="Hong B."/>
        </authorList>
    </citation>
    <scope>NUCLEOTIDE SEQUENCE [LARGE SCALE GENOMIC DNA]</scope>
    <source>
        <strain evidence="2 3">US-43</strain>
    </source>
</reference>
<comment type="caution">
    <text evidence="2">The sequence shown here is derived from an EMBL/GenBank/DDBJ whole genome shotgun (WGS) entry which is preliminary data.</text>
</comment>
<evidence type="ECO:0000313" key="2">
    <source>
        <dbReference type="EMBL" id="KAB7834550.1"/>
    </source>
</evidence>
<keyword evidence="3" id="KW-1185">Reference proteome</keyword>
<dbReference type="PANTHER" id="PTHR23542">
    <property type="match status" value="1"/>
</dbReference>
<feature type="transmembrane region" description="Helical" evidence="1">
    <location>
        <begin position="17"/>
        <end position="39"/>
    </location>
</feature>
<dbReference type="GO" id="GO:0022857">
    <property type="term" value="F:transmembrane transporter activity"/>
    <property type="evidence" value="ECO:0007669"/>
    <property type="project" value="InterPro"/>
</dbReference>
<gene>
    <name evidence="2" type="ORF">FRZ00_29455</name>
</gene>
<evidence type="ECO:0000256" key="1">
    <source>
        <dbReference type="SAM" id="Phobius"/>
    </source>
</evidence>
<dbReference type="InterPro" id="IPR036259">
    <property type="entry name" value="MFS_trans_sf"/>
</dbReference>
<feature type="transmembrane region" description="Helical" evidence="1">
    <location>
        <begin position="278"/>
        <end position="295"/>
    </location>
</feature>
<feature type="transmembrane region" description="Helical" evidence="1">
    <location>
        <begin position="79"/>
        <end position="99"/>
    </location>
</feature>
<feature type="transmembrane region" description="Helical" evidence="1">
    <location>
        <begin position="335"/>
        <end position="358"/>
    </location>
</feature>
<dbReference type="EMBL" id="VOKX01000115">
    <property type="protein sequence ID" value="KAB7834550.1"/>
    <property type="molecule type" value="Genomic_DNA"/>
</dbReference>
<feature type="transmembrane region" description="Helical" evidence="1">
    <location>
        <begin position="45"/>
        <end position="67"/>
    </location>
</feature>
<protein>
    <submittedName>
        <fullName evidence="2">MFS transporter</fullName>
    </submittedName>
</protein>
<evidence type="ECO:0000313" key="3">
    <source>
        <dbReference type="Proteomes" id="UP000327000"/>
    </source>
</evidence>
<dbReference type="InterPro" id="IPR011701">
    <property type="entry name" value="MFS"/>
</dbReference>